<protein>
    <submittedName>
        <fullName evidence="4">Long-chain acyl-CoA synthetase</fullName>
    </submittedName>
</protein>
<dbReference type="InterPro" id="IPR042099">
    <property type="entry name" value="ANL_N_sf"/>
</dbReference>
<gene>
    <name evidence="4" type="ORF">SAMN04489737_1594</name>
</gene>
<feature type="domain" description="AMP-binding enzyme C-terminal" evidence="3">
    <location>
        <begin position="474"/>
        <end position="549"/>
    </location>
</feature>
<accession>A0A1H2LMZ0</accession>
<dbReference type="GO" id="GO:0016878">
    <property type="term" value="F:acid-thiol ligase activity"/>
    <property type="evidence" value="ECO:0007669"/>
    <property type="project" value="UniProtKB-ARBA"/>
</dbReference>
<evidence type="ECO:0000259" key="3">
    <source>
        <dbReference type="Pfam" id="PF13193"/>
    </source>
</evidence>
<dbReference type="InterPro" id="IPR045851">
    <property type="entry name" value="AMP-bd_C_sf"/>
</dbReference>
<dbReference type="Gene3D" id="3.40.50.12780">
    <property type="entry name" value="N-terminal domain of ligase-like"/>
    <property type="match status" value="1"/>
</dbReference>
<dbReference type="Proteomes" id="UP000214355">
    <property type="component" value="Chromosome I"/>
</dbReference>
<dbReference type="Pfam" id="PF00501">
    <property type="entry name" value="AMP-binding"/>
    <property type="match status" value="1"/>
</dbReference>
<dbReference type="InterPro" id="IPR050237">
    <property type="entry name" value="ATP-dep_AMP-bd_enzyme"/>
</dbReference>
<organism evidence="4 5">
    <name type="scientific">Arcanobacterium phocae</name>
    <dbReference type="NCBI Taxonomy" id="131112"/>
    <lineage>
        <taxon>Bacteria</taxon>
        <taxon>Bacillati</taxon>
        <taxon>Actinomycetota</taxon>
        <taxon>Actinomycetes</taxon>
        <taxon>Actinomycetales</taxon>
        <taxon>Actinomycetaceae</taxon>
        <taxon>Arcanobacterium</taxon>
    </lineage>
</organism>
<dbReference type="InterPro" id="IPR025110">
    <property type="entry name" value="AMP-bd_C"/>
</dbReference>
<proteinExistence type="predicted"/>
<feature type="compositionally biased region" description="Basic and acidic residues" evidence="1">
    <location>
        <begin position="674"/>
        <end position="692"/>
    </location>
</feature>
<keyword evidence="5" id="KW-1185">Reference proteome</keyword>
<dbReference type="Gene3D" id="3.30.300.30">
    <property type="match status" value="1"/>
</dbReference>
<dbReference type="GeneID" id="65345320"/>
<evidence type="ECO:0000256" key="1">
    <source>
        <dbReference type="SAM" id="MobiDB-lite"/>
    </source>
</evidence>
<dbReference type="OrthoDB" id="9803968at2"/>
<dbReference type="PANTHER" id="PTHR43767:SF1">
    <property type="entry name" value="NONRIBOSOMAL PEPTIDE SYNTHASE PES1 (EUROFUNG)-RELATED"/>
    <property type="match status" value="1"/>
</dbReference>
<dbReference type="InterPro" id="IPR000873">
    <property type="entry name" value="AMP-dep_synth/lig_dom"/>
</dbReference>
<feature type="domain" description="AMP-dependent synthetase/ligase" evidence="2">
    <location>
        <begin position="33"/>
        <end position="424"/>
    </location>
</feature>
<evidence type="ECO:0000313" key="4">
    <source>
        <dbReference type="EMBL" id="SDU81756.1"/>
    </source>
</evidence>
<sequence length="692" mass="76037">MNNMQRAHQHYPAGVSPTVEIPDITVERLLVDAVADFPKRVAIDFLGREWTYEDIAHDVERSITVLKMCGVREGDVVSLMLPNCPQHFAAFYAVIALGATVAELNPLAPIAQLNAQLDLVGSTVVIAWEQTIEKLLRDGDFHDRTYLSVNLVKALPTKSQLLLKLPIKAAREQRAKLRGKVPSGVHSWDNQVKYADPSNISQASNVSPDAIAVLLQTGGTTGTPKAVKLSHRNIVANAKQNEEWLVTFTRGRETVGAVLPFFHAFGLQLSLSVCVNSAATIVMTPSFDVDILLAGHSRHPITFFAGVPPMYKRILDALDAGKKADLSTIRYCVSGAMALDPALATRWEKATGGYLIEGYGMSEASPVIAASPISPTRRPSTLGIPFPSTEIKIVDPEDPTREITEENEVGEICARGPQIFQGYLGNDEETAHAFLDGGWLRTGDLGRWDDGFIVMADRRKEMIINGGFNVYPSQVEDAVRQMPGVVDVAVVGMPTDSLSESVVAALVLEPGSKVDLEAVRQWTEDKLSHYAMPKSIAILDELPRSQIGKVMRRAVREKLASFELNSGQWREKLSDASASASSLVDEYWSSIREKAQASKEDWKDWTEQNSDKFDMVRAKFTELVQNTSDKTKLKAELDSTARQTGLSLENFTAWLSQYRQGLFNAKDGNPGKTSAERDGHSGNKVDPEQHND</sequence>
<dbReference type="STRING" id="131112.SAMN04489737_1594"/>
<reference evidence="5" key="1">
    <citation type="submission" date="2016-10" db="EMBL/GenBank/DDBJ databases">
        <authorList>
            <person name="Varghese N."/>
            <person name="Submissions S."/>
        </authorList>
    </citation>
    <scope>NUCLEOTIDE SEQUENCE [LARGE SCALE GENOMIC DNA]</scope>
    <source>
        <strain evidence="5">DSM 10002</strain>
    </source>
</reference>
<dbReference type="Pfam" id="PF13193">
    <property type="entry name" value="AMP-binding_C"/>
    <property type="match status" value="1"/>
</dbReference>
<evidence type="ECO:0000259" key="2">
    <source>
        <dbReference type="Pfam" id="PF00501"/>
    </source>
</evidence>
<feature type="region of interest" description="Disordered" evidence="1">
    <location>
        <begin position="663"/>
        <end position="692"/>
    </location>
</feature>
<dbReference type="AlphaFoldDB" id="A0A1H2LMZ0"/>
<dbReference type="PROSITE" id="PS00455">
    <property type="entry name" value="AMP_BINDING"/>
    <property type="match status" value="1"/>
</dbReference>
<dbReference type="InterPro" id="IPR020845">
    <property type="entry name" value="AMP-binding_CS"/>
</dbReference>
<dbReference type="RefSeq" id="WP_091281953.1">
    <property type="nucleotide sequence ID" value="NZ_JABAPL010000008.1"/>
</dbReference>
<name>A0A1H2LMZ0_9ACTO</name>
<dbReference type="SUPFAM" id="SSF56801">
    <property type="entry name" value="Acetyl-CoA synthetase-like"/>
    <property type="match status" value="1"/>
</dbReference>
<evidence type="ECO:0000313" key="5">
    <source>
        <dbReference type="Proteomes" id="UP000214355"/>
    </source>
</evidence>
<dbReference type="PANTHER" id="PTHR43767">
    <property type="entry name" value="LONG-CHAIN-FATTY-ACID--COA LIGASE"/>
    <property type="match status" value="1"/>
</dbReference>
<dbReference type="EMBL" id="LT629804">
    <property type="protein sequence ID" value="SDU81756.1"/>
    <property type="molecule type" value="Genomic_DNA"/>
</dbReference>